<dbReference type="GO" id="GO:0007018">
    <property type="term" value="P:microtubule-based movement"/>
    <property type="evidence" value="ECO:0007669"/>
    <property type="project" value="TreeGrafter"/>
</dbReference>
<feature type="compositionally biased region" description="Acidic residues" evidence="2">
    <location>
        <begin position="14"/>
        <end position="24"/>
    </location>
</feature>
<dbReference type="KEGG" id="bvk:117238859"/>
<dbReference type="GO" id="GO:0005868">
    <property type="term" value="C:cytoplasmic dynein complex"/>
    <property type="evidence" value="ECO:0007669"/>
    <property type="project" value="TreeGrafter"/>
</dbReference>
<feature type="region of interest" description="Disordered" evidence="2">
    <location>
        <begin position="1"/>
        <end position="24"/>
    </location>
</feature>
<dbReference type="PANTHER" id="PTHR21255">
    <property type="entry name" value="T-COMPLEX-ASSOCIATED-TESTIS-EXPRESSED 1/ DYNEIN LIGHT CHAIN"/>
    <property type="match status" value="1"/>
</dbReference>
<accession>A0A6J3L3V7</accession>
<protein>
    <submittedName>
        <fullName evidence="4">Tctex1 domain-containing protein 2-like</fullName>
    </submittedName>
</protein>
<dbReference type="InterPro" id="IPR005334">
    <property type="entry name" value="Tctex-1-like"/>
</dbReference>
<reference evidence="4" key="1">
    <citation type="submission" date="2025-08" db="UniProtKB">
        <authorList>
            <consortium name="RefSeq"/>
        </authorList>
    </citation>
    <scope>IDENTIFICATION</scope>
    <source>
        <tissue evidence="4">Muscle</tissue>
    </source>
</reference>
<comment type="similarity">
    <text evidence="1">Belongs to the dynein light chain Tctex-type family.</text>
</comment>
<dbReference type="GO" id="GO:0005737">
    <property type="term" value="C:cytoplasm"/>
    <property type="evidence" value="ECO:0007669"/>
    <property type="project" value="TreeGrafter"/>
</dbReference>
<dbReference type="CDD" id="cd21459">
    <property type="entry name" value="DLC-like_TCTEX1D2"/>
    <property type="match status" value="1"/>
</dbReference>
<dbReference type="RefSeq" id="XP_033359965.1">
    <property type="nucleotide sequence ID" value="XM_033504074.1"/>
</dbReference>
<gene>
    <name evidence="4" type="primary">LOC117238859</name>
</gene>
<dbReference type="GO" id="GO:0045505">
    <property type="term" value="F:dynein intermediate chain binding"/>
    <property type="evidence" value="ECO:0007669"/>
    <property type="project" value="TreeGrafter"/>
</dbReference>
<keyword evidence="3" id="KW-1185">Reference proteome</keyword>
<organism evidence="3 4">
    <name type="scientific">Bombus vosnesenskii</name>
    <dbReference type="NCBI Taxonomy" id="207650"/>
    <lineage>
        <taxon>Eukaryota</taxon>
        <taxon>Metazoa</taxon>
        <taxon>Ecdysozoa</taxon>
        <taxon>Arthropoda</taxon>
        <taxon>Hexapoda</taxon>
        <taxon>Insecta</taxon>
        <taxon>Pterygota</taxon>
        <taxon>Neoptera</taxon>
        <taxon>Endopterygota</taxon>
        <taxon>Hymenoptera</taxon>
        <taxon>Apocrita</taxon>
        <taxon>Aculeata</taxon>
        <taxon>Apoidea</taxon>
        <taxon>Anthophila</taxon>
        <taxon>Apidae</taxon>
        <taxon>Bombus</taxon>
        <taxon>Pyrobombus</taxon>
    </lineage>
</organism>
<evidence type="ECO:0000256" key="2">
    <source>
        <dbReference type="SAM" id="MobiDB-lite"/>
    </source>
</evidence>
<dbReference type="Pfam" id="PF03645">
    <property type="entry name" value="Tctex-1"/>
    <property type="match status" value="1"/>
</dbReference>
<dbReference type="AlphaFoldDB" id="A0A6J3L3V7"/>
<sequence length="171" mass="19676">MADNIESKATVASEEIEAEECQEDVPEEGKIIRKDEKSRLNVEVLDDAETVTLEQPVYQIRPQLHEKFKPLNAKEVIHNVLFDQLSAKTYDAQEAAQWTKDIADLIREKVKELKFKRYKYIVNVVLGEQHGAGVKMGTRCIWDAEADTYAYDSFLNDTIFCVATVYAVYFY</sequence>
<dbReference type="Gene3D" id="3.30.1140.40">
    <property type="entry name" value="Tctex-1"/>
    <property type="match status" value="1"/>
</dbReference>
<evidence type="ECO:0000313" key="3">
    <source>
        <dbReference type="Proteomes" id="UP000504631"/>
    </source>
</evidence>
<evidence type="ECO:0000256" key="1">
    <source>
        <dbReference type="ARBA" id="ARBA00005361"/>
    </source>
</evidence>
<dbReference type="Proteomes" id="UP000504631">
    <property type="component" value="Unplaced"/>
</dbReference>
<evidence type="ECO:0000313" key="4">
    <source>
        <dbReference type="RefSeq" id="XP_033359965.1"/>
    </source>
</evidence>
<name>A0A6J3L3V7_9HYME</name>
<dbReference type="FunFam" id="3.30.1140.40:FF:000003">
    <property type="entry name" value="tctex1 domain-containing protein 2"/>
    <property type="match status" value="1"/>
</dbReference>
<dbReference type="InterPro" id="IPR038586">
    <property type="entry name" value="Tctex-1-like_sf"/>
</dbReference>
<proteinExistence type="inferred from homology"/>
<dbReference type="PANTHER" id="PTHR21255:SF7">
    <property type="entry name" value="DYNEIN LIGHT CHAIN TCTEX-TYPE PROTEIN 2B"/>
    <property type="match status" value="1"/>
</dbReference>
<dbReference type="GeneID" id="117238859"/>